<reference evidence="2 3" key="1">
    <citation type="submission" date="2015-01" db="EMBL/GenBank/DDBJ databases">
        <title>Draft genome sequences of the supercritical CO2 tolerant bacteria Bacillus subterraneus MITOT1 and Bacillus cereus MIT0214.</title>
        <authorList>
            <person name="Peet K.C."/>
            <person name="Thompson J.R."/>
        </authorList>
    </citation>
    <scope>NUCLEOTIDE SEQUENCE [LARGE SCALE GENOMIC DNA]</scope>
    <source>
        <strain evidence="2 3">MITOT1</strain>
    </source>
</reference>
<evidence type="ECO:0000313" key="3">
    <source>
        <dbReference type="Proteomes" id="UP000032512"/>
    </source>
</evidence>
<dbReference type="InterPro" id="IPR007436">
    <property type="entry name" value="DUF485"/>
</dbReference>
<feature type="transmembrane region" description="Helical" evidence="1">
    <location>
        <begin position="73"/>
        <end position="94"/>
    </location>
</feature>
<keyword evidence="3" id="KW-1185">Reference proteome</keyword>
<dbReference type="PANTHER" id="PTHR38441:SF1">
    <property type="entry name" value="MEMBRANE PROTEIN"/>
    <property type="match status" value="1"/>
</dbReference>
<dbReference type="PANTHER" id="PTHR38441">
    <property type="entry name" value="INTEGRAL MEMBRANE PROTEIN-RELATED"/>
    <property type="match status" value="1"/>
</dbReference>
<protein>
    <submittedName>
        <fullName evidence="2">Membrane protein</fullName>
    </submittedName>
</protein>
<keyword evidence="1" id="KW-0472">Membrane</keyword>
<evidence type="ECO:0000256" key="1">
    <source>
        <dbReference type="SAM" id="Phobius"/>
    </source>
</evidence>
<dbReference type="Proteomes" id="UP000032512">
    <property type="component" value="Unassembled WGS sequence"/>
</dbReference>
<dbReference type="Pfam" id="PF04341">
    <property type="entry name" value="DUF485"/>
    <property type="match status" value="1"/>
</dbReference>
<dbReference type="AlphaFoldDB" id="A0A0D6Z9U4"/>
<keyword evidence="1" id="KW-0812">Transmembrane</keyword>
<gene>
    <name evidence="2" type="ORF">UB32_07845</name>
</gene>
<dbReference type="EMBL" id="JXIQ01000065">
    <property type="protein sequence ID" value="KIY22574.1"/>
    <property type="molecule type" value="Genomic_DNA"/>
</dbReference>
<feature type="transmembrane region" description="Helical" evidence="1">
    <location>
        <begin position="40"/>
        <end position="61"/>
    </location>
</feature>
<keyword evidence="1" id="KW-1133">Transmembrane helix</keyword>
<proteinExistence type="predicted"/>
<dbReference type="PATRIC" id="fig|285983.3.peg.4163"/>
<accession>A0A0D6Z9U4</accession>
<comment type="caution">
    <text evidence="2">The sequence shown here is derived from an EMBL/GenBank/DDBJ whole genome shotgun (WGS) entry which is preliminary data.</text>
</comment>
<organism evidence="2 3">
    <name type="scientific">Mesobacillus subterraneus</name>
    <dbReference type="NCBI Taxonomy" id="285983"/>
    <lineage>
        <taxon>Bacteria</taxon>
        <taxon>Bacillati</taxon>
        <taxon>Bacillota</taxon>
        <taxon>Bacilli</taxon>
        <taxon>Bacillales</taxon>
        <taxon>Bacillaceae</taxon>
        <taxon>Mesobacillus</taxon>
    </lineage>
</organism>
<evidence type="ECO:0000313" key="2">
    <source>
        <dbReference type="EMBL" id="KIY22574.1"/>
    </source>
</evidence>
<sequence>MTTNAPMIKKQTTKMENSIDYSAIVQSEKFQQLLKEKRNFLLPFSLFFLAFYFTLPILTAYSTVLNTPAFGAISWAWVFAFAQFIMTWSLCIIYTKRAAKFDEIVEEIKSKYARGNLS</sequence>
<name>A0A0D6Z9U4_9BACI</name>